<dbReference type="GO" id="GO:0031966">
    <property type="term" value="C:mitochondrial membrane"/>
    <property type="evidence" value="ECO:0007669"/>
    <property type="project" value="UniProtKB-SubCell"/>
</dbReference>
<evidence type="ECO:0000256" key="3">
    <source>
        <dbReference type="ARBA" id="ARBA00022691"/>
    </source>
</evidence>
<keyword evidence="5 6" id="KW-1133">Transmembrane helix</keyword>
<protein>
    <recommendedName>
        <fullName evidence="5">Phosphatidylethanolamine N-methyltransferase</fullName>
        <shortName evidence="5">PEAMT</shortName>
        <shortName evidence="5">PEMT</shortName>
        <ecNumber evidence="5">2.1.1.17</ecNumber>
        <ecNumber evidence="5">2.1.1.71</ecNumber>
    </recommendedName>
    <alternativeName>
        <fullName evidence="5">Phospholipid methyltransferase</fullName>
        <shortName evidence="5">PLMT</shortName>
    </alternativeName>
</protein>
<reference evidence="7" key="2">
    <citation type="submission" date="2025-09" db="UniProtKB">
        <authorList>
            <consortium name="Ensembl"/>
        </authorList>
    </citation>
    <scope>IDENTIFICATION</scope>
</reference>
<dbReference type="PANTHER" id="PTHR15458">
    <property type="entry name" value="PHOSPHATIDYLETHANOLAMINE N-METHYLTRANSFERASE"/>
    <property type="match status" value="1"/>
</dbReference>
<keyword evidence="5" id="KW-0444">Lipid biosynthesis</keyword>
<comment type="catalytic activity">
    <reaction evidence="5">
        <text>a 1,2-diacyl-sn-glycero-3-phosphoethanolamine + S-adenosyl-L-methionine = a 1,2-diacyl-sn-glycero-3-phospho-N-methylethanolamine + S-adenosyl-L-homocysteine + H(+)</text>
        <dbReference type="Rhea" id="RHEA:11164"/>
        <dbReference type="ChEBI" id="CHEBI:15378"/>
        <dbReference type="ChEBI" id="CHEBI:57856"/>
        <dbReference type="ChEBI" id="CHEBI:59789"/>
        <dbReference type="ChEBI" id="CHEBI:64573"/>
        <dbReference type="ChEBI" id="CHEBI:64612"/>
        <dbReference type="EC" id="2.1.1.17"/>
    </reaction>
</comment>
<keyword evidence="5" id="KW-0594">Phospholipid biosynthesis</keyword>
<accession>A0A671PVT2</accession>
<keyword evidence="5" id="KW-1208">Phospholipid metabolism</keyword>
<dbReference type="InterPro" id="IPR024960">
    <property type="entry name" value="PEMT/MFAP"/>
</dbReference>
<gene>
    <name evidence="5" type="primary">PEMT</name>
</gene>
<dbReference type="PANTHER" id="PTHR15458:SF5">
    <property type="entry name" value="PHOSPHATIDYLETHANOLAMINE N-METHYLTRANSFERASE"/>
    <property type="match status" value="1"/>
</dbReference>
<comment type="subcellular location">
    <subcellularLocation>
        <location evidence="5">Endoplasmic reticulum membrane</location>
        <topology evidence="5">Multi-pass membrane protein</topology>
    </subcellularLocation>
    <subcellularLocation>
        <location evidence="5">Mitochondrion membrane</location>
        <topology evidence="5">Multi-pass membrane protein</topology>
    </subcellularLocation>
    <text evidence="5">Found in endoplasmic reticulum where most PEMT activity is generated and in mitochondria.</text>
</comment>
<evidence type="ECO:0000313" key="7">
    <source>
        <dbReference type="Ensembl" id="ENSSANP00000063344.1"/>
    </source>
</evidence>
<dbReference type="GO" id="GO:0000773">
    <property type="term" value="F:phosphatidyl-N-methylethanolamine N-methyltransferase activity"/>
    <property type="evidence" value="ECO:0007669"/>
    <property type="project" value="UniProtKB-UniRule"/>
</dbReference>
<keyword evidence="8" id="KW-1185">Reference proteome</keyword>
<evidence type="ECO:0000256" key="6">
    <source>
        <dbReference type="SAM" id="Phobius"/>
    </source>
</evidence>
<feature type="transmembrane region" description="Helical" evidence="6">
    <location>
        <begin position="110"/>
        <end position="134"/>
    </location>
</feature>
<keyword evidence="5 6" id="KW-0812">Transmembrane</keyword>
<feature type="topological domain" description="Lumenal" evidence="5">
    <location>
        <begin position="55"/>
        <end position="66"/>
    </location>
</feature>
<sequence>IAYTLLLCFVVSFCPQMDMSVLAELWRLIDLSEPRFCVAVIAIIFNPFFWNVVARWEHRTRGLTRLFGGPYVACYALAGLILLLNVYRSHSITVAMKAHPRWEPLDNAHVYYAGAALMALGSVFVISSFMALGVTGTFLEQQFYNVINVFTVSFDQFDVFLLNKSINFFPKQKSYHPKFNVLCLSLRNASPVGVILTAVVGLSYKVAIAYEGPHLNDQEPCKNYIS</sequence>
<organism evidence="7 8">
    <name type="scientific">Sinocyclocheilus anshuiensis</name>
    <dbReference type="NCBI Taxonomy" id="1608454"/>
    <lineage>
        <taxon>Eukaryota</taxon>
        <taxon>Metazoa</taxon>
        <taxon>Chordata</taxon>
        <taxon>Craniata</taxon>
        <taxon>Vertebrata</taxon>
        <taxon>Euteleostomi</taxon>
        <taxon>Actinopterygii</taxon>
        <taxon>Neopterygii</taxon>
        <taxon>Teleostei</taxon>
        <taxon>Ostariophysi</taxon>
        <taxon>Cypriniformes</taxon>
        <taxon>Cyprinidae</taxon>
        <taxon>Cyprininae</taxon>
        <taxon>Sinocyclocheilus</taxon>
    </lineage>
</organism>
<dbReference type="GO" id="GO:0032259">
    <property type="term" value="P:methylation"/>
    <property type="evidence" value="ECO:0007669"/>
    <property type="project" value="UniProtKB-KW"/>
</dbReference>
<comment type="catalytic activity">
    <reaction evidence="5">
        <text>a 1,2-diacyl-sn-glycero-3-phospho-N,N-dimethylethanolamine + S-adenosyl-L-methionine = a 1,2-diacyl-sn-glycero-3-phosphocholine + S-adenosyl-L-homocysteine + H(+)</text>
        <dbReference type="Rhea" id="RHEA:32739"/>
        <dbReference type="ChEBI" id="CHEBI:15378"/>
        <dbReference type="ChEBI" id="CHEBI:57643"/>
        <dbReference type="ChEBI" id="CHEBI:57856"/>
        <dbReference type="ChEBI" id="CHEBI:59789"/>
        <dbReference type="ChEBI" id="CHEBI:64572"/>
    </reaction>
</comment>
<keyword evidence="2 5" id="KW-0808">Transferase</keyword>
<comment type="catalytic activity">
    <reaction evidence="5">
        <text>a 1,2-diacyl-sn-glycero-3-phospho-N-methylethanolamine + S-adenosyl-L-methionine = a 1,2-diacyl-sn-glycero-3-phospho-N,N-dimethylethanolamine + S-adenosyl-L-homocysteine + H(+)</text>
        <dbReference type="Rhea" id="RHEA:32735"/>
        <dbReference type="ChEBI" id="CHEBI:15378"/>
        <dbReference type="ChEBI" id="CHEBI:57856"/>
        <dbReference type="ChEBI" id="CHEBI:59789"/>
        <dbReference type="ChEBI" id="CHEBI:64572"/>
        <dbReference type="ChEBI" id="CHEBI:64573"/>
        <dbReference type="EC" id="2.1.1.71"/>
    </reaction>
</comment>
<feature type="intramembrane region" description="Helical" evidence="5">
    <location>
        <begin position="34"/>
        <end position="54"/>
    </location>
</feature>
<comment type="caution">
    <text evidence="5">Lacks conserved residue(s) required for the propagation of feature annotation.</text>
</comment>
<proteinExistence type="inferred from homology"/>
<keyword evidence="4 5" id="KW-0256">Endoplasmic reticulum</keyword>
<reference evidence="7" key="1">
    <citation type="submission" date="2025-08" db="UniProtKB">
        <authorList>
            <consortium name="Ensembl"/>
        </authorList>
    </citation>
    <scope>IDENTIFICATION</scope>
</reference>
<dbReference type="Ensembl" id="ENSSANT00000067343.1">
    <property type="protein sequence ID" value="ENSSANP00000063344.1"/>
    <property type="gene ID" value="ENSSANG00000031590.1"/>
</dbReference>
<evidence type="ECO:0000256" key="5">
    <source>
        <dbReference type="HAMAP-Rule" id="MF_03216"/>
    </source>
</evidence>
<dbReference type="UniPathway" id="UPA00753"/>
<feature type="binding site" evidence="5">
    <location>
        <begin position="119"/>
        <end position="121"/>
    </location>
    <ligand>
        <name>S-adenosyl-L-methionine</name>
        <dbReference type="ChEBI" id="CHEBI:59789"/>
    </ligand>
</feature>
<comment type="pathway">
    <text evidence="5">Phospholipid metabolism; phosphatidylcholine biosynthesis.</text>
</comment>
<evidence type="ECO:0000256" key="4">
    <source>
        <dbReference type="ARBA" id="ARBA00022824"/>
    </source>
</evidence>
<feature type="binding site" evidence="5">
    <location>
        <begin position="211"/>
        <end position="212"/>
    </location>
    <ligand>
        <name>S-adenosyl-L-methionine</name>
        <dbReference type="ChEBI" id="CHEBI:59789"/>
    </ligand>
</feature>
<feature type="transmembrane region" description="Helical" evidence="6">
    <location>
        <begin position="33"/>
        <end position="54"/>
    </location>
</feature>
<comment type="similarity">
    <text evidence="5">Belongs to the class VI-like SAM-binding methyltransferase superfamily. PEMT/PEM2 methyltransferase family.</text>
</comment>
<keyword evidence="5" id="KW-0443">Lipid metabolism</keyword>
<dbReference type="GO" id="GO:0005789">
    <property type="term" value="C:endoplasmic reticulum membrane"/>
    <property type="evidence" value="ECO:0007669"/>
    <property type="project" value="UniProtKB-SubCell"/>
</dbReference>
<dbReference type="EC" id="2.1.1.17" evidence="5"/>
<comment type="function">
    <text evidence="5">Catalyzes the three sequential steps of the methylation pathway for the biosynthesis of phosphatidylcholine, a critical and essential component for membrane structure. Uses S-adenosylmethionine (S-adenosyl-L-methionine, SAM or AdoMet) as the methyl group donor for the methylation of phosphatidylethanolamine (1,2-diacyl-sn-glycero-3-phosphoethanolamine, PE) to phosphatidylmonomethylethanolamine (1,2-diacyl-sn-glycero-3-phospho-N-methylethanolamine, PMME), PMME to phosphatidyldimethylethanolamine (1,2-diacyl-sn-glycero-3-phospho-N,N-dimethylethanolamine, PDME), and PDME to phosphatidylcholine (1,2-diacyl-sn-glycero-3-phosphocholine, PC), producing S-adenosyl-L-homocysteine in each step.</text>
</comment>
<evidence type="ECO:0000256" key="1">
    <source>
        <dbReference type="ARBA" id="ARBA00022603"/>
    </source>
</evidence>
<keyword evidence="5" id="KW-0496">Mitochondrion</keyword>
<keyword evidence="1 5" id="KW-0489">Methyltransferase</keyword>
<dbReference type="GO" id="GO:0006656">
    <property type="term" value="P:phosphatidylcholine biosynthetic process"/>
    <property type="evidence" value="ECO:0007669"/>
    <property type="project" value="UniProtKB-UniRule"/>
</dbReference>
<keyword evidence="5 6" id="KW-0472">Membrane</keyword>
<dbReference type="AlphaFoldDB" id="A0A671PVT2"/>
<name>A0A671PVT2_9TELE</name>
<feature type="transmembrane region" description="Helical" evidence="6">
    <location>
        <begin position="66"/>
        <end position="87"/>
    </location>
</feature>
<evidence type="ECO:0000313" key="8">
    <source>
        <dbReference type="Proteomes" id="UP000472260"/>
    </source>
</evidence>
<feature type="topological domain" description="Lumenal" evidence="5">
    <location>
        <begin position="1"/>
        <end position="33"/>
    </location>
</feature>
<feature type="topological domain" description="Cytoplasmic" evidence="5">
    <location>
        <begin position="88"/>
        <end position="114"/>
    </location>
</feature>
<dbReference type="GO" id="GO:0004608">
    <property type="term" value="F:phosphatidylethanolamine N-methyltransferase activity"/>
    <property type="evidence" value="ECO:0007669"/>
    <property type="project" value="UniProtKB-UniRule"/>
</dbReference>
<keyword evidence="3 5" id="KW-0949">S-adenosyl-L-methionine</keyword>
<dbReference type="Proteomes" id="UP000472260">
    <property type="component" value="Unassembled WGS sequence"/>
</dbReference>
<dbReference type="EC" id="2.1.1.71" evidence="5"/>
<evidence type="ECO:0000256" key="2">
    <source>
        <dbReference type="ARBA" id="ARBA00022679"/>
    </source>
</evidence>
<dbReference type="HAMAP" id="MF_03216">
    <property type="entry name" value="PLMT"/>
    <property type="match status" value="1"/>
</dbReference>
<feature type="topological domain" description="Cytoplasmic" evidence="5">
    <location>
        <begin position="210"/>
        <end position="226"/>
    </location>
</feature>
<dbReference type="PROSITE" id="PS51599">
    <property type="entry name" value="SAM_PEMT_PEM2"/>
    <property type="match status" value="1"/>
</dbReference>